<dbReference type="Proteomes" id="UP001145742">
    <property type="component" value="Unassembled WGS sequence"/>
</dbReference>
<accession>A0ABQ9CRV7</accession>
<evidence type="ECO:0000313" key="2">
    <source>
        <dbReference type="EMBL" id="KAJ7408071.1"/>
    </source>
</evidence>
<sequence>MRLTVSGIVLQGGKAAALFGQGQTDGPGDNILFWQTGSLEGNKRDSLPGLARLHPDRTKHPSLEEEGRKQDQQSAAIQAVTLRSLGNLVASVATGKKQNSTV</sequence>
<name>A0ABQ9CRV7_9PASS</name>
<comment type="caution">
    <text evidence="2">The sequence shown here is derived from an EMBL/GenBank/DDBJ whole genome shotgun (WGS) entry which is preliminary data.</text>
</comment>
<keyword evidence="3" id="KW-1185">Reference proteome</keyword>
<evidence type="ECO:0000313" key="3">
    <source>
        <dbReference type="Proteomes" id="UP001145742"/>
    </source>
</evidence>
<gene>
    <name evidence="2" type="ORF">WISP_123166</name>
</gene>
<dbReference type="EMBL" id="WHWB01034567">
    <property type="protein sequence ID" value="KAJ7408071.1"/>
    <property type="molecule type" value="Genomic_DNA"/>
</dbReference>
<protein>
    <submittedName>
        <fullName evidence="2">Uncharacterized protein</fullName>
    </submittedName>
</protein>
<feature type="compositionally biased region" description="Basic and acidic residues" evidence="1">
    <location>
        <begin position="53"/>
        <end position="71"/>
    </location>
</feature>
<proteinExistence type="predicted"/>
<reference evidence="2" key="1">
    <citation type="submission" date="2019-10" db="EMBL/GenBank/DDBJ databases">
        <authorList>
            <person name="Soares A.E.R."/>
            <person name="Aleixo A."/>
            <person name="Schneider P."/>
            <person name="Miyaki C.Y."/>
            <person name="Schneider M.P."/>
            <person name="Mello C."/>
            <person name="Vasconcelos A.T.R."/>
        </authorList>
    </citation>
    <scope>NUCLEOTIDE SEQUENCE</scope>
    <source>
        <tissue evidence="2">Muscle</tissue>
    </source>
</reference>
<feature type="region of interest" description="Disordered" evidence="1">
    <location>
        <begin position="42"/>
        <end position="74"/>
    </location>
</feature>
<organism evidence="2 3">
    <name type="scientific">Willisornis vidua</name>
    <name type="common">Xingu scale-backed antbird</name>
    <dbReference type="NCBI Taxonomy" id="1566151"/>
    <lineage>
        <taxon>Eukaryota</taxon>
        <taxon>Metazoa</taxon>
        <taxon>Chordata</taxon>
        <taxon>Craniata</taxon>
        <taxon>Vertebrata</taxon>
        <taxon>Euteleostomi</taxon>
        <taxon>Archelosauria</taxon>
        <taxon>Archosauria</taxon>
        <taxon>Dinosauria</taxon>
        <taxon>Saurischia</taxon>
        <taxon>Theropoda</taxon>
        <taxon>Coelurosauria</taxon>
        <taxon>Aves</taxon>
        <taxon>Neognathae</taxon>
        <taxon>Neoaves</taxon>
        <taxon>Telluraves</taxon>
        <taxon>Australaves</taxon>
        <taxon>Passeriformes</taxon>
        <taxon>Thamnophilidae</taxon>
        <taxon>Willisornis</taxon>
    </lineage>
</organism>
<evidence type="ECO:0000256" key="1">
    <source>
        <dbReference type="SAM" id="MobiDB-lite"/>
    </source>
</evidence>